<name>A0A9P0ZHI1_CUSEU</name>
<organism evidence="1 2">
    <name type="scientific">Cuscuta europaea</name>
    <name type="common">European dodder</name>
    <dbReference type="NCBI Taxonomy" id="41803"/>
    <lineage>
        <taxon>Eukaryota</taxon>
        <taxon>Viridiplantae</taxon>
        <taxon>Streptophyta</taxon>
        <taxon>Embryophyta</taxon>
        <taxon>Tracheophyta</taxon>
        <taxon>Spermatophyta</taxon>
        <taxon>Magnoliopsida</taxon>
        <taxon>eudicotyledons</taxon>
        <taxon>Gunneridae</taxon>
        <taxon>Pentapetalae</taxon>
        <taxon>asterids</taxon>
        <taxon>lamiids</taxon>
        <taxon>Solanales</taxon>
        <taxon>Convolvulaceae</taxon>
        <taxon>Cuscuteae</taxon>
        <taxon>Cuscuta</taxon>
        <taxon>Cuscuta subgen. Cuscuta</taxon>
    </lineage>
</organism>
<gene>
    <name evidence="1" type="ORF">CEURO_LOCUS16125</name>
</gene>
<dbReference type="EMBL" id="CAMAPE010000045">
    <property type="protein sequence ID" value="CAH9103445.1"/>
    <property type="molecule type" value="Genomic_DNA"/>
</dbReference>
<dbReference type="InterPro" id="IPR007750">
    <property type="entry name" value="DUF674"/>
</dbReference>
<evidence type="ECO:0000313" key="1">
    <source>
        <dbReference type="EMBL" id="CAH9103445.1"/>
    </source>
</evidence>
<proteinExistence type="predicted"/>
<keyword evidence="2" id="KW-1185">Reference proteome</keyword>
<dbReference type="Proteomes" id="UP001152484">
    <property type="component" value="Unassembled WGS sequence"/>
</dbReference>
<comment type="caution">
    <text evidence="1">The sequence shown here is derived from an EMBL/GenBank/DDBJ whole genome shotgun (WGS) entry which is preliminary data.</text>
</comment>
<protein>
    <submittedName>
        <fullName evidence="1">Uncharacterized protein</fullName>
    </submittedName>
</protein>
<sequence length="124" mass="13613">MLLNPRNSSAKYCKELKINVDDSGSEVTYRCSGARCPYSSMYKNVRCKCGKGITAVERQSSCSTNASSDEGAFLKGGIMFIISDDLHIWPSSPTVLAQLIPDLGSRDGTRIREMQVQVSKAEVR</sequence>
<dbReference type="AlphaFoldDB" id="A0A9P0ZHI1"/>
<accession>A0A9P0ZHI1</accession>
<reference evidence="1" key="1">
    <citation type="submission" date="2022-07" db="EMBL/GenBank/DDBJ databases">
        <authorList>
            <person name="Macas J."/>
            <person name="Novak P."/>
            <person name="Neumann P."/>
        </authorList>
    </citation>
    <scope>NUCLEOTIDE SEQUENCE</scope>
</reference>
<dbReference type="Pfam" id="PF05056">
    <property type="entry name" value="DUF674"/>
    <property type="match status" value="1"/>
</dbReference>
<dbReference type="OrthoDB" id="1277335at2759"/>
<evidence type="ECO:0000313" key="2">
    <source>
        <dbReference type="Proteomes" id="UP001152484"/>
    </source>
</evidence>